<dbReference type="Proteomes" id="UP001235269">
    <property type="component" value="Unassembled WGS sequence"/>
</dbReference>
<evidence type="ECO:0008006" key="4">
    <source>
        <dbReference type="Google" id="ProtNLM"/>
    </source>
</evidence>
<keyword evidence="1" id="KW-1133">Transmembrane helix</keyword>
<dbReference type="RefSeq" id="WP_307158757.1">
    <property type="nucleotide sequence ID" value="NZ_JAUSWH010000009.1"/>
</dbReference>
<keyword evidence="3" id="KW-1185">Reference proteome</keyword>
<keyword evidence="1" id="KW-0812">Transmembrane</keyword>
<dbReference type="InterPro" id="IPR018666">
    <property type="entry name" value="DUF2125"/>
</dbReference>
<organism evidence="2 3">
    <name type="scientific">Rhizobium paknamense</name>
    <dbReference type="NCBI Taxonomy" id="1206817"/>
    <lineage>
        <taxon>Bacteria</taxon>
        <taxon>Pseudomonadati</taxon>
        <taxon>Pseudomonadota</taxon>
        <taxon>Alphaproteobacteria</taxon>
        <taxon>Hyphomicrobiales</taxon>
        <taxon>Rhizobiaceae</taxon>
        <taxon>Rhizobium/Agrobacterium group</taxon>
        <taxon>Rhizobium</taxon>
    </lineage>
</organism>
<proteinExistence type="predicted"/>
<evidence type="ECO:0000313" key="3">
    <source>
        <dbReference type="Proteomes" id="UP001235269"/>
    </source>
</evidence>
<evidence type="ECO:0000256" key="1">
    <source>
        <dbReference type="SAM" id="Phobius"/>
    </source>
</evidence>
<reference evidence="2 3" key="1">
    <citation type="submission" date="2023-07" db="EMBL/GenBank/DDBJ databases">
        <title>Genomic Encyclopedia of Type Strains, Phase IV (KMG-IV): sequencing the most valuable type-strain genomes for metagenomic binning, comparative biology and taxonomic classification.</title>
        <authorList>
            <person name="Goeker M."/>
        </authorList>
    </citation>
    <scope>NUCLEOTIDE SEQUENCE [LARGE SCALE GENOMIC DNA]</scope>
    <source>
        <strain evidence="2 3">DSM 100301</strain>
    </source>
</reference>
<evidence type="ECO:0000313" key="2">
    <source>
        <dbReference type="EMBL" id="MDQ0456565.1"/>
    </source>
</evidence>
<dbReference type="EMBL" id="JAUSWH010000009">
    <property type="protein sequence ID" value="MDQ0456565.1"/>
    <property type="molecule type" value="Genomic_DNA"/>
</dbReference>
<dbReference type="Pfam" id="PF09898">
    <property type="entry name" value="DUF2125"/>
    <property type="match status" value="1"/>
</dbReference>
<gene>
    <name evidence="2" type="ORF">QO005_002907</name>
</gene>
<comment type="caution">
    <text evidence="2">The sequence shown here is derived from an EMBL/GenBank/DDBJ whole genome shotgun (WGS) entry which is preliminary data.</text>
</comment>
<name>A0ABU0IEA0_9HYPH</name>
<sequence length="337" mass="36061">MATSSETDCRTRNRRLLSISIWVIVAVLVYSAAWFALANYATQKVESVFDGDNPLAAALDCDDMKIAGFPLRLGLNCTKVTINDRRNGILGTAGSFRSSAQIFRPGNITWELDGPAIVQTANHLAATLRWDRMHSNISMGFDGIDSASTNLLQWQANFTEALTGATLALNADQGRVRLKRTGADLFAGMQVTALGIGENDDGPKLPNANLHGDLILLGQAGVLDIDHPEPLQVRGLQGQLNGLVVDMGEGRKLTASGPLTVDNNGLVSGTLKLEVEKVDSWRDMVIAAYPQTKDVARMAAKGLKALFMGQNQGSVTLQITNGVIVLGFIPLGNIPPL</sequence>
<feature type="transmembrane region" description="Helical" evidence="1">
    <location>
        <begin position="16"/>
        <end position="37"/>
    </location>
</feature>
<accession>A0ABU0IEA0</accession>
<protein>
    <recommendedName>
        <fullName evidence="4">DUF2125 domain-containing protein</fullName>
    </recommendedName>
</protein>
<keyword evidence="1" id="KW-0472">Membrane</keyword>